<dbReference type="RefSeq" id="WP_084066462.1">
    <property type="nucleotide sequence ID" value="NZ_FWXY01000001.1"/>
</dbReference>
<evidence type="ECO:0000256" key="1">
    <source>
        <dbReference type="ARBA" id="ARBA00006767"/>
    </source>
</evidence>
<dbReference type="NCBIfam" id="NF010379">
    <property type="entry name" value="PRK13806.1"/>
    <property type="match status" value="1"/>
</dbReference>
<evidence type="ECO:0000313" key="6">
    <source>
        <dbReference type="Proteomes" id="UP000192418"/>
    </source>
</evidence>
<dbReference type="CDD" id="cd04465">
    <property type="entry name" value="S1_RPS1_repeat_ec2_hs2"/>
    <property type="match status" value="1"/>
</dbReference>
<dbReference type="GO" id="GO:0003735">
    <property type="term" value="F:structural constituent of ribosome"/>
    <property type="evidence" value="ECO:0007669"/>
    <property type="project" value="TreeGrafter"/>
</dbReference>
<dbReference type="PROSITE" id="PS50126">
    <property type="entry name" value="S1"/>
    <property type="match status" value="5"/>
</dbReference>
<keyword evidence="6" id="KW-1185">Reference proteome</keyword>
<dbReference type="SMART" id="SM00316">
    <property type="entry name" value="S1"/>
    <property type="match status" value="5"/>
</dbReference>
<dbReference type="InterPro" id="IPR035104">
    <property type="entry name" value="Ribosomal_protein_S1-like"/>
</dbReference>
<comment type="similarity">
    <text evidence="1">Belongs to the bacterial ribosomal protein bS1 family.</text>
</comment>
<dbReference type="InterPro" id="IPR012340">
    <property type="entry name" value="NA-bd_OB-fold"/>
</dbReference>
<gene>
    <name evidence="5" type="ORF">SAMN02746065_101145</name>
</gene>
<feature type="domain" description="S1 motif" evidence="4">
    <location>
        <begin position="381"/>
        <end position="450"/>
    </location>
</feature>
<dbReference type="GO" id="GO:0022627">
    <property type="term" value="C:cytosolic small ribosomal subunit"/>
    <property type="evidence" value="ECO:0007669"/>
    <property type="project" value="TreeGrafter"/>
</dbReference>
<feature type="domain" description="S1 motif" evidence="4">
    <location>
        <begin position="117"/>
        <end position="183"/>
    </location>
</feature>
<dbReference type="GO" id="GO:0003729">
    <property type="term" value="F:mRNA binding"/>
    <property type="evidence" value="ECO:0007669"/>
    <property type="project" value="TreeGrafter"/>
</dbReference>
<dbReference type="SUPFAM" id="SSF50249">
    <property type="entry name" value="Nucleic acid-binding proteins"/>
    <property type="match status" value="5"/>
</dbReference>
<dbReference type="Pfam" id="PF00575">
    <property type="entry name" value="S1"/>
    <property type="match status" value="4"/>
</dbReference>
<protein>
    <submittedName>
        <fullName evidence="5">SSU ribosomal protein S1P</fullName>
    </submittedName>
</protein>
<dbReference type="EMBL" id="FWXY01000001">
    <property type="protein sequence ID" value="SMC36695.1"/>
    <property type="molecule type" value="Genomic_DNA"/>
</dbReference>
<feature type="domain" description="S1 motif" evidence="4">
    <location>
        <begin position="294"/>
        <end position="364"/>
    </location>
</feature>
<dbReference type="OrthoDB" id="9804077at2"/>
<sequence length="485" mass="53127">MTDDVEKKEASGNQEESFAELFEAFGSDISHDVRQGDKIEGKIIAVGTNSVYVSTGSKSDGVVDKAELLDENGELPVAVGDTLELYVVSMTESEIILSKALSGAGTLDLIEEASFNKTPVEGKVTETIKGGFSVDIMGKRAFCPVSQIDIKYVETPEDYVGQQLSFIITRFSESGRNIVISRRDLLNREIKASREAFLKDLKEGDTCQGRVVKLMPYGAFIELAPGVEGMAHISELSWSRVDKAEEVLAPDETVTVKVLKIEARDKQESPKISLSLKQMSSDPWERAVDTIRPGDQFTGKVVRLAPFGAFVEIEPGVDGLVHLSEMSHTRRIVKAEDAVSQGEHIQVVVKEINPDQKRISLSMKDALDDPWSGVTAKYQPGQPVEGTVEKREQFGLFINLEPGITALLPASLMGKSATSADFDKLKPGDTVSLVVENTDEDARRISLAPTDLKEKDNWKPFVPSEKKSLGTMGSLLMEAMEKNKK</sequence>
<dbReference type="GO" id="GO:0006412">
    <property type="term" value="P:translation"/>
    <property type="evidence" value="ECO:0007669"/>
    <property type="project" value="TreeGrafter"/>
</dbReference>
<keyword evidence="3" id="KW-0687">Ribonucleoprotein</keyword>
<dbReference type="Proteomes" id="UP000192418">
    <property type="component" value="Unassembled WGS sequence"/>
</dbReference>
<reference evidence="5 6" key="1">
    <citation type="submission" date="2017-04" db="EMBL/GenBank/DDBJ databases">
        <authorList>
            <person name="Afonso C.L."/>
            <person name="Miller P.J."/>
            <person name="Scott M.A."/>
            <person name="Spackman E."/>
            <person name="Goraichik I."/>
            <person name="Dimitrov K.M."/>
            <person name="Suarez D.L."/>
            <person name="Swayne D.E."/>
        </authorList>
    </citation>
    <scope>NUCLEOTIDE SEQUENCE [LARGE SCALE GENOMIC DNA]</scope>
    <source>
        <strain evidence="5 6">DSM 3385</strain>
    </source>
</reference>
<dbReference type="InterPro" id="IPR050437">
    <property type="entry name" value="Ribos_protein_bS1-like"/>
</dbReference>
<evidence type="ECO:0000259" key="4">
    <source>
        <dbReference type="PROSITE" id="PS50126"/>
    </source>
</evidence>
<dbReference type="PANTHER" id="PTHR10724:SF7">
    <property type="entry name" value="SMALL RIBOSOMAL SUBUNIT PROTEIN BS1C"/>
    <property type="match status" value="1"/>
</dbReference>
<dbReference type="InterPro" id="IPR003029">
    <property type="entry name" value="S1_domain"/>
</dbReference>
<evidence type="ECO:0000313" key="5">
    <source>
        <dbReference type="EMBL" id="SMC36695.1"/>
    </source>
</evidence>
<evidence type="ECO:0000256" key="2">
    <source>
        <dbReference type="ARBA" id="ARBA00022980"/>
    </source>
</evidence>
<keyword evidence="2 5" id="KW-0689">Ribosomal protein</keyword>
<dbReference type="STRING" id="1121400.SAMN02746065_101145"/>
<feature type="domain" description="S1 motif" evidence="4">
    <location>
        <begin position="204"/>
        <end position="277"/>
    </location>
</feature>
<dbReference type="Gene3D" id="2.40.50.140">
    <property type="entry name" value="Nucleic acid-binding proteins"/>
    <property type="match status" value="5"/>
</dbReference>
<dbReference type="PANTHER" id="PTHR10724">
    <property type="entry name" value="30S RIBOSOMAL PROTEIN S1"/>
    <property type="match status" value="1"/>
</dbReference>
<accession>A0A1W1YKH3</accession>
<organism evidence="5 6">
    <name type="scientific">Desulfocicer vacuolatum DSM 3385</name>
    <dbReference type="NCBI Taxonomy" id="1121400"/>
    <lineage>
        <taxon>Bacteria</taxon>
        <taxon>Pseudomonadati</taxon>
        <taxon>Thermodesulfobacteriota</taxon>
        <taxon>Desulfobacteria</taxon>
        <taxon>Desulfobacterales</taxon>
        <taxon>Desulfobacteraceae</taxon>
        <taxon>Desulfocicer</taxon>
    </lineage>
</organism>
<name>A0A1W1YKH3_9BACT</name>
<feature type="domain" description="S1 motif" evidence="4">
    <location>
        <begin position="36"/>
        <end position="100"/>
    </location>
</feature>
<dbReference type="AlphaFoldDB" id="A0A1W1YKH3"/>
<dbReference type="PRINTS" id="PR00681">
    <property type="entry name" value="RIBOSOMALS1"/>
</dbReference>
<dbReference type="CDD" id="cd00164">
    <property type="entry name" value="S1_like"/>
    <property type="match status" value="1"/>
</dbReference>
<evidence type="ECO:0000256" key="3">
    <source>
        <dbReference type="ARBA" id="ARBA00023274"/>
    </source>
</evidence>
<proteinExistence type="inferred from homology"/>